<accession>A0ABN1G560</accession>
<dbReference type="Proteomes" id="UP001500957">
    <property type="component" value="Unassembled WGS sequence"/>
</dbReference>
<feature type="region of interest" description="Disordered" evidence="1">
    <location>
        <begin position="219"/>
        <end position="240"/>
    </location>
</feature>
<evidence type="ECO:0000256" key="2">
    <source>
        <dbReference type="SAM" id="Phobius"/>
    </source>
</evidence>
<organism evidence="3 4">
    <name type="scientific">Sporichthya brevicatena</name>
    <dbReference type="NCBI Taxonomy" id="171442"/>
    <lineage>
        <taxon>Bacteria</taxon>
        <taxon>Bacillati</taxon>
        <taxon>Actinomycetota</taxon>
        <taxon>Actinomycetes</taxon>
        <taxon>Sporichthyales</taxon>
        <taxon>Sporichthyaceae</taxon>
        <taxon>Sporichthya</taxon>
    </lineage>
</organism>
<name>A0ABN1G560_9ACTN</name>
<gene>
    <name evidence="3" type="ORF">GCM10009547_02530</name>
</gene>
<keyword evidence="2" id="KW-0472">Membrane</keyword>
<evidence type="ECO:0000256" key="1">
    <source>
        <dbReference type="SAM" id="MobiDB-lite"/>
    </source>
</evidence>
<evidence type="ECO:0000313" key="3">
    <source>
        <dbReference type="EMBL" id="GAA0604265.1"/>
    </source>
</evidence>
<sequence length="240" mass="26172">MAFGRKKDKAPKAAKPGGGRGRQIIDAYKMTARVDKLLPLWLLLGLVVGFGVFFGITMLFLHPIIATIVGILFGILGLLFIFGQRVQKAAYTEIEGQPGAAAAALNTMKRGGWTVTPAVAVNKSQDVVHRAVGRPGIVLIGEGNSQRVDQLLEAERKRMNRFVQDVPVTTLVVGRGEGEIPLPKLIRFLQKLPKTIRGADVVEVNDRLRAVGDLMANVPIPKGPMPRNMRMPKGQNPKMR</sequence>
<keyword evidence="4" id="KW-1185">Reference proteome</keyword>
<dbReference type="Pfam" id="PF13829">
    <property type="entry name" value="DUF4191"/>
    <property type="match status" value="1"/>
</dbReference>
<dbReference type="RefSeq" id="WP_344600745.1">
    <property type="nucleotide sequence ID" value="NZ_BAAAHE010000003.1"/>
</dbReference>
<comment type="caution">
    <text evidence="3">The sequence shown here is derived from an EMBL/GenBank/DDBJ whole genome shotgun (WGS) entry which is preliminary data.</text>
</comment>
<dbReference type="InterPro" id="IPR025445">
    <property type="entry name" value="DUF4191"/>
</dbReference>
<evidence type="ECO:0000313" key="4">
    <source>
        <dbReference type="Proteomes" id="UP001500957"/>
    </source>
</evidence>
<feature type="transmembrane region" description="Helical" evidence="2">
    <location>
        <begin position="38"/>
        <end position="58"/>
    </location>
</feature>
<keyword evidence="2" id="KW-0812">Transmembrane</keyword>
<keyword evidence="2" id="KW-1133">Transmembrane helix</keyword>
<dbReference type="EMBL" id="BAAAHE010000003">
    <property type="protein sequence ID" value="GAA0604265.1"/>
    <property type="molecule type" value="Genomic_DNA"/>
</dbReference>
<feature type="transmembrane region" description="Helical" evidence="2">
    <location>
        <begin position="64"/>
        <end position="82"/>
    </location>
</feature>
<protein>
    <submittedName>
        <fullName evidence="3">DUF4191 domain-containing protein</fullName>
    </submittedName>
</protein>
<reference evidence="3 4" key="1">
    <citation type="journal article" date="2019" name="Int. J. Syst. Evol. Microbiol.">
        <title>The Global Catalogue of Microorganisms (GCM) 10K type strain sequencing project: providing services to taxonomists for standard genome sequencing and annotation.</title>
        <authorList>
            <consortium name="The Broad Institute Genomics Platform"/>
            <consortium name="The Broad Institute Genome Sequencing Center for Infectious Disease"/>
            <person name="Wu L."/>
            <person name="Ma J."/>
        </authorList>
    </citation>
    <scope>NUCLEOTIDE SEQUENCE [LARGE SCALE GENOMIC DNA]</scope>
    <source>
        <strain evidence="3 4">JCM 10671</strain>
    </source>
</reference>
<proteinExistence type="predicted"/>